<comment type="cofactor">
    <cofactor evidence="8">
        <name>Mg(2+)</name>
        <dbReference type="ChEBI" id="CHEBI:18420"/>
    </cofactor>
</comment>
<dbReference type="HAMAP" id="MF_00316">
    <property type="entry name" value="MobA"/>
    <property type="match status" value="1"/>
</dbReference>
<dbReference type="Pfam" id="PF12804">
    <property type="entry name" value="NTP_transf_3"/>
    <property type="match status" value="1"/>
</dbReference>
<name>A0A1V6N0C4_METAZ</name>
<reference evidence="11 12" key="1">
    <citation type="submission" date="2014-12" db="EMBL/GenBank/DDBJ databases">
        <title>Genome sequence of Methanobrevibacter arboriphilicus DH1, DSM1125.</title>
        <authorList>
            <person name="Poehlein A."/>
            <person name="Thauer R.K."/>
            <person name="Seedorf H."/>
            <person name="Daniel R."/>
        </authorList>
    </citation>
    <scope>NUCLEOTIDE SEQUENCE [LARGE SCALE GENOMIC DNA]</scope>
    <source>
        <strain evidence="11 12">DH1</strain>
    </source>
</reference>
<dbReference type="InterPro" id="IPR025877">
    <property type="entry name" value="MobA-like_NTP_Trfase"/>
</dbReference>
<feature type="region of interest" description="Disordered" evidence="9">
    <location>
        <begin position="156"/>
        <end position="181"/>
    </location>
</feature>
<protein>
    <recommendedName>
        <fullName evidence="8">Probable molybdenum cofactor guanylyltransferase</fullName>
        <shortName evidence="8">MoCo guanylyltransferase</shortName>
        <ecNumber evidence="8">2.7.7.77</ecNumber>
    </recommendedName>
    <alternativeName>
        <fullName evidence="8">GTP:molybdopterin guanylyltransferase</fullName>
    </alternativeName>
    <alternativeName>
        <fullName evidence="8">Mo-MPT guanylyltransferase</fullName>
    </alternativeName>
    <alternativeName>
        <fullName evidence="8">Molybdopterin guanylyltransferase</fullName>
    </alternativeName>
    <alternativeName>
        <fullName evidence="8">Molybdopterin-guanine dinucleotide synthase</fullName>
        <shortName evidence="8">MGD synthase</shortName>
    </alternativeName>
</protein>
<dbReference type="GO" id="GO:0006777">
    <property type="term" value="P:Mo-molybdopterin cofactor biosynthetic process"/>
    <property type="evidence" value="ECO:0007669"/>
    <property type="project" value="UniProtKB-KW"/>
</dbReference>
<evidence type="ECO:0000256" key="8">
    <source>
        <dbReference type="HAMAP-Rule" id="MF_00316"/>
    </source>
</evidence>
<feature type="binding site" evidence="8">
    <location>
        <begin position="12"/>
        <end position="14"/>
    </location>
    <ligand>
        <name>GTP</name>
        <dbReference type="ChEBI" id="CHEBI:37565"/>
    </ligand>
</feature>
<comment type="subcellular location">
    <subcellularLocation>
        <location evidence="8">Cytoplasm</location>
    </subcellularLocation>
</comment>
<keyword evidence="12" id="KW-1185">Reference proteome</keyword>
<dbReference type="GO" id="GO:0005737">
    <property type="term" value="C:cytoplasm"/>
    <property type="evidence" value="ECO:0007669"/>
    <property type="project" value="UniProtKB-SubCell"/>
</dbReference>
<dbReference type="InterPro" id="IPR029044">
    <property type="entry name" value="Nucleotide-diphossugar_trans"/>
</dbReference>
<dbReference type="RefSeq" id="WP_080461054.1">
    <property type="nucleotide sequence ID" value="NZ_JXMW01000029.1"/>
</dbReference>
<evidence type="ECO:0000313" key="11">
    <source>
        <dbReference type="EMBL" id="OQD58075.1"/>
    </source>
</evidence>
<keyword evidence="1 8" id="KW-0963">Cytoplasm</keyword>
<comment type="caution">
    <text evidence="11">The sequence shown here is derived from an EMBL/GenBank/DDBJ whole genome shotgun (WGS) entry which is preliminary data.</text>
</comment>
<keyword evidence="4 8" id="KW-0547">Nucleotide-binding</keyword>
<dbReference type="OrthoDB" id="28434at2157"/>
<dbReference type="CDD" id="cd02503">
    <property type="entry name" value="MobA"/>
    <property type="match status" value="1"/>
</dbReference>
<proteinExistence type="inferred from homology"/>
<evidence type="ECO:0000256" key="9">
    <source>
        <dbReference type="SAM" id="MobiDB-lite"/>
    </source>
</evidence>
<dbReference type="PANTHER" id="PTHR19136:SF81">
    <property type="entry name" value="MOLYBDENUM COFACTOR GUANYLYLTRANSFERASE"/>
    <property type="match status" value="1"/>
</dbReference>
<feature type="binding site" evidence="8">
    <location>
        <position position="115"/>
    </location>
    <ligand>
        <name>GTP</name>
        <dbReference type="ChEBI" id="CHEBI:37565"/>
    </ligand>
</feature>
<keyword evidence="2 8" id="KW-0808">Transferase</keyword>
<dbReference type="InterPro" id="IPR013482">
    <property type="entry name" value="Molybde_CF_guanTrfase"/>
</dbReference>
<evidence type="ECO:0000313" key="12">
    <source>
        <dbReference type="Proteomes" id="UP000191661"/>
    </source>
</evidence>
<dbReference type="AlphaFoldDB" id="A0A1V6N0C4"/>
<evidence type="ECO:0000259" key="10">
    <source>
        <dbReference type="Pfam" id="PF12804"/>
    </source>
</evidence>
<dbReference type="EC" id="2.7.7.77" evidence="8"/>
<dbReference type="PANTHER" id="PTHR19136">
    <property type="entry name" value="MOLYBDENUM COFACTOR GUANYLYLTRANSFERASE"/>
    <property type="match status" value="1"/>
</dbReference>
<feature type="domain" description="MobA-like NTP transferase" evidence="10">
    <location>
        <begin position="10"/>
        <end position="218"/>
    </location>
</feature>
<accession>A0A1V6N0C4</accession>
<keyword evidence="5 8" id="KW-0460">Magnesium</keyword>
<evidence type="ECO:0000256" key="7">
    <source>
        <dbReference type="ARBA" id="ARBA00023150"/>
    </source>
</evidence>
<evidence type="ECO:0000256" key="2">
    <source>
        <dbReference type="ARBA" id="ARBA00022679"/>
    </source>
</evidence>
<evidence type="ECO:0000256" key="5">
    <source>
        <dbReference type="ARBA" id="ARBA00022842"/>
    </source>
</evidence>
<dbReference type="Gene3D" id="3.90.550.10">
    <property type="entry name" value="Spore Coat Polysaccharide Biosynthesis Protein SpsA, Chain A"/>
    <property type="match status" value="1"/>
</dbReference>
<evidence type="ECO:0000256" key="1">
    <source>
        <dbReference type="ARBA" id="ARBA00022490"/>
    </source>
</evidence>
<comment type="function">
    <text evidence="8">Transfers a GMP moiety from GTP to Mo-molybdopterin (Mo-MPT) cofactor (Moco or molybdenum cofactor) to form Mo-molybdopterin guanine dinucleotide (Mo-MGD) cofactor.</text>
</comment>
<comment type="domain">
    <text evidence="8">The N-terminal domain determines nucleotide recognition and specific binding, while the C-terminal domain determines the specific binding to the target protein.</text>
</comment>
<evidence type="ECO:0000256" key="3">
    <source>
        <dbReference type="ARBA" id="ARBA00022723"/>
    </source>
</evidence>
<dbReference type="SUPFAM" id="SSF53448">
    <property type="entry name" value="Nucleotide-diphospho-sugar transferases"/>
    <property type="match status" value="1"/>
</dbReference>
<keyword evidence="6 8" id="KW-0342">GTP-binding</keyword>
<feature type="binding site" evidence="8">
    <location>
        <position position="115"/>
    </location>
    <ligand>
        <name>Mg(2+)</name>
        <dbReference type="ChEBI" id="CHEBI:18420"/>
    </ligand>
</feature>
<dbReference type="GO" id="GO:0005525">
    <property type="term" value="F:GTP binding"/>
    <property type="evidence" value="ECO:0007669"/>
    <property type="project" value="UniProtKB-UniRule"/>
</dbReference>
<dbReference type="GO" id="GO:0061603">
    <property type="term" value="F:molybdenum cofactor guanylyltransferase activity"/>
    <property type="evidence" value="ECO:0007669"/>
    <property type="project" value="UniProtKB-EC"/>
</dbReference>
<comment type="similarity">
    <text evidence="8">Belongs to the MobA family.</text>
</comment>
<gene>
    <name evidence="11" type="primary">moaE</name>
    <name evidence="8" type="synonym">mobA</name>
    <name evidence="11" type="ORF">MBBAR_29c00260</name>
</gene>
<comment type="catalytic activity">
    <reaction evidence="8">
        <text>Mo-molybdopterin + GTP + H(+) = Mo-molybdopterin guanine dinucleotide + diphosphate</text>
        <dbReference type="Rhea" id="RHEA:34243"/>
        <dbReference type="ChEBI" id="CHEBI:15378"/>
        <dbReference type="ChEBI" id="CHEBI:33019"/>
        <dbReference type="ChEBI" id="CHEBI:37565"/>
        <dbReference type="ChEBI" id="CHEBI:71302"/>
        <dbReference type="ChEBI" id="CHEBI:71310"/>
        <dbReference type="EC" id="2.7.7.77"/>
    </reaction>
</comment>
<evidence type="ECO:0000256" key="4">
    <source>
        <dbReference type="ARBA" id="ARBA00022741"/>
    </source>
</evidence>
<keyword evidence="7 8" id="KW-0501">Molybdenum cofactor biosynthesis</keyword>
<comment type="caution">
    <text evidence="8">Lacks conserved residue(s) required for the propagation of feature annotation.</text>
</comment>
<sequence length="274" mass="31683">MKSQSNKSIIILCGGMSKRMGQDKGSLQIQETPMIIHVLEAITPQINEVIIVLNDRDRIAKYKSIIDSYLKKLDKKFNFKLIFVEDEIKNKGPISGIMTGLKNISSEYGLILPCDSPFISNEYINNMFKILNEIKSIYTDVDGIVPFHFKKKLENKEKNGKNKENDNENDNEKNNENEIDLPKSGFYKEGVMKNFIIENTEPLHSIYKKNTYKTIELLLEQNEMKVKSLIKSMNSYFILIDEDKVISTNEKLNYNISGSNFKNINYKKDIDEIN</sequence>
<dbReference type="Proteomes" id="UP000191661">
    <property type="component" value="Unassembled WGS sequence"/>
</dbReference>
<dbReference type="EMBL" id="JXMW01000029">
    <property type="protein sequence ID" value="OQD58075.1"/>
    <property type="molecule type" value="Genomic_DNA"/>
</dbReference>
<evidence type="ECO:0000256" key="6">
    <source>
        <dbReference type="ARBA" id="ARBA00023134"/>
    </source>
</evidence>
<feature type="compositionally biased region" description="Basic and acidic residues" evidence="9">
    <location>
        <begin position="156"/>
        <end position="176"/>
    </location>
</feature>
<organism evidence="11 12">
    <name type="scientific">Methanobrevibacter arboriphilus JCM 13429 = DSM 1125</name>
    <dbReference type="NCBI Taxonomy" id="1300164"/>
    <lineage>
        <taxon>Archaea</taxon>
        <taxon>Methanobacteriati</taxon>
        <taxon>Methanobacteriota</taxon>
        <taxon>Methanomada group</taxon>
        <taxon>Methanobacteria</taxon>
        <taxon>Methanobacteriales</taxon>
        <taxon>Methanobacteriaceae</taxon>
        <taxon>Methanobrevibacter</taxon>
    </lineage>
</organism>
<dbReference type="GO" id="GO:0046872">
    <property type="term" value="F:metal ion binding"/>
    <property type="evidence" value="ECO:0007669"/>
    <property type="project" value="UniProtKB-KW"/>
</dbReference>
<keyword evidence="3 8" id="KW-0479">Metal-binding</keyword>
<feature type="binding site" evidence="8">
    <location>
        <position position="24"/>
    </location>
    <ligand>
        <name>GTP</name>
        <dbReference type="ChEBI" id="CHEBI:37565"/>
    </ligand>
</feature>